<dbReference type="Gene3D" id="3.30.2020.30">
    <property type="match status" value="1"/>
</dbReference>
<evidence type="ECO:0000313" key="5">
    <source>
        <dbReference type="Proteomes" id="UP000613768"/>
    </source>
</evidence>
<dbReference type="PANTHER" id="PTHR35303:SF5">
    <property type="entry name" value="OS02G0197800 PROTEIN"/>
    <property type="match status" value="1"/>
</dbReference>
<evidence type="ECO:0000313" key="4">
    <source>
        <dbReference type="EMBL" id="MBD8525161.1"/>
    </source>
</evidence>
<dbReference type="RefSeq" id="WP_192028509.1">
    <property type="nucleotide sequence ID" value="NZ_JACYTR010000007.1"/>
</dbReference>
<keyword evidence="2" id="KW-0408">Iron</keyword>
<reference evidence="4 5" key="1">
    <citation type="submission" date="2020-09" db="EMBL/GenBank/DDBJ databases">
        <title>Pseudoxanthomonas sp. CAU 1598 isolated from sand of Yaerae Beach.</title>
        <authorList>
            <person name="Kim W."/>
        </authorList>
    </citation>
    <scope>NUCLEOTIDE SEQUENCE [LARGE SCALE GENOMIC DNA]</scope>
    <source>
        <strain evidence="4 5">CAU 1598</strain>
    </source>
</reference>
<accession>A0AAW3ZL62</accession>
<dbReference type="AlphaFoldDB" id="A0AAW3ZL62"/>
<dbReference type="Pfam" id="PF06155">
    <property type="entry name" value="GBBH-like_N"/>
    <property type="match status" value="1"/>
</dbReference>
<dbReference type="Proteomes" id="UP000613768">
    <property type="component" value="Unassembled WGS sequence"/>
</dbReference>
<evidence type="ECO:0000256" key="1">
    <source>
        <dbReference type="ARBA" id="ARBA00022723"/>
    </source>
</evidence>
<evidence type="ECO:0000256" key="2">
    <source>
        <dbReference type="ARBA" id="ARBA00023004"/>
    </source>
</evidence>
<feature type="domain" description="Gamma-butyrobetaine hydroxylase-like N-terminal" evidence="3">
    <location>
        <begin position="9"/>
        <end position="92"/>
    </location>
</feature>
<gene>
    <name evidence="4" type="ORF">IFO71_05340</name>
</gene>
<proteinExistence type="predicted"/>
<organism evidence="4 5">
    <name type="scientific">Pseudomarimonas arenosa</name>
    <dbReference type="NCBI Taxonomy" id="2774145"/>
    <lineage>
        <taxon>Bacteria</taxon>
        <taxon>Pseudomonadati</taxon>
        <taxon>Pseudomonadota</taxon>
        <taxon>Gammaproteobacteria</taxon>
        <taxon>Lysobacterales</taxon>
        <taxon>Lysobacteraceae</taxon>
        <taxon>Pseudomarimonas</taxon>
    </lineage>
</organism>
<keyword evidence="1" id="KW-0479">Metal-binding</keyword>
<name>A0AAW3ZL62_9GAMM</name>
<protein>
    <submittedName>
        <fullName evidence="4">DUF971 domain-containing protein</fullName>
    </submittedName>
</protein>
<keyword evidence="5" id="KW-1185">Reference proteome</keyword>
<comment type="caution">
    <text evidence="4">The sequence shown here is derived from an EMBL/GenBank/DDBJ whole genome shotgun (WGS) entry which is preliminary data.</text>
</comment>
<dbReference type="GO" id="GO:0046872">
    <property type="term" value="F:metal ion binding"/>
    <property type="evidence" value="ECO:0007669"/>
    <property type="project" value="UniProtKB-KW"/>
</dbReference>
<dbReference type="EMBL" id="JACYTR010000007">
    <property type="protein sequence ID" value="MBD8525161.1"/>
    <property type="molecule type" value="Genomic_DNA"/>
</dbReference>
<dbReference type="InterPro" id="IPR010376">
    <property type="entry name" value="GBBH-like_N"/>
</dbReference>
<sequence length="120" mass="13557">MKPVVEGLQLHRRSRQLEVSFSDGQRFMLPCEYLRVNSPSAEVQGHHPSQRVLVAGKREVNISAIEPVGHYAVCLRFTDGHASGIYSWDTLYRLGQEQAERWPAYLAELQRAGLSRDPPG</sequence>
<dbReference type="InterPro" id="IPR038492">
    <property type="entry name" value="GBBH-like_N_sf"/>
</dbReference>
<evidence type="ECO:0000259" key="3">
    <source>
        <dbReference type="Pfam" id="PF06155"/>
    </source>
</evidence>
<dbReference type="PANTHER" id="PTHR35303">
    <property type="entry name" value="OS02G0197800 PROTEIN"/>
    <property type="match status" value="1"/>
</dbReference>